<reference evidence="2 3" key="1">
    <citation type="submission" date="2016-02" db="EMBL/GenBank/DDBJ databases">
        <title>Genome analysis of coral dinoflagellate symbionts highlights evolutionary adaptations to a symbiotic lifestyle.</title>
        <authorList>
            <person name="Aranda M."/>
            <person name="Li Y."/>
            <person name="Liew Y.J."/>
            <person name="Baumgarten S."/>
            <person name="Simakov O."/>
            <person name="Wilson M."/>
            <person name="Piel J."/>
            <person name="Ashoor H."/>
            <person name="Bougouffa S."/>
            <person name="Bajic V.B."/>
            <person name="Ryu T."/>
            <person name="Ravasi T."/>
            <person name="Bayer T."/>
            <person name="Micklem G."/>
            <person name="Kim H."/>
            <person name="Bhak J."/>
            <person name="Lajeunesse T.C."/>
            <person name="Voolstra C.R."/>
        </authorList>
    </citation>
    <scope>NUCLEOTIDE SEQUENCE [LARGE SCALE GENOMIC DNA]</scope>
    <source>
        <strain evidence="2 3">CCMP2467</strain>
    </source>
</reference>
<feature type="compositionally biased region" description="Polar residues" evidence="1">
    <location>
        <begin position="63"/>
        <end position="74"/>
    </location>
</feature>
<dbReference type="OrthoDB" id="416454at2759"/>
<organism evidence="2 3">
    <name type="scientific">Symbiodinium microadriaticum</name>
    <name type="common">Dinoflagellate</name>
    <name type="synonym">Zooxanthella microadriatica</name>
    <dbReference type="NCBI Taxonomy" id="2951"/>
    <lineage>
        <taxon>Eukaryota</taxon>
        <taxon>Sar</taxon>
        <taxon>Alveolata</taxon>
        <taxon>Dinophyceae</taxon>
        <taxon>Suessiales</taxon>
        <taxon>Symbiodiniaceae</taxon>
        <taxon>Symbiodinium</taxon>
    </lineage>
</organism>
<dbReference type="SUPFAM" id="SSF56219">
    <property type="entry name" value="DNase I-like"/>
    <property type="match status" value="1"/>
</dbReference>
<name>A0A1Q9CAS3_SYMMI</name>
<keyword evidence="3" id="KW-1185">Reference proteome</keyword>
<dbReference type="Proteomes" id="UP000186817">
    <property type="component" value="Unassembled WGS sequence"/>
</dbReference>
<feature type="compositionally biased region" description="Basic and acidic residues" evidence="1">
    <location>
        <begin position="21"/>
        <end position="32"/>
    </location>
</feature>
<feature type="region of interest" description="Disordered" evidence="1">
    <location>
        <begin position="1231"/>
        <end position="1291"/>
    </location>
</feature>
<comment type="caution">
    <text evidence="2">The sequence shown here is derived from an EMBL/GenBank/DDBJ whole genome shotgun (WGS) entry which is preliminary data.</text>
</comment>
<evidence type="ECO:0000313" key="3">
    <source>
        <dbReference type="Proteomes" id="UP000186817"/>
    </source>
</evidence>
<feature type="region of interest" description="Disordered" evidence="1">
    <location>
        <begin position="54"/>
        <end position="78"/>
    </location>
</feature>
<dbReference type="Gene3D" id="3.60.10.10">
    <property type="entry name" value="Endonuclease/exonuclease/phosphatase"/>
    <property type="match status" value="1"/>
</dbReference>
<dbReference type="InterPro" id="IPR036691">
    <property type="entry name" value="Endo/exonu/phosph_ase_sf"/>
</dbReference>
<feature type="compositionally biased region" description="Basic residues" evidence="1">
    <location>
        <begin position="1"/>
        <end position="12"/>
    </location>
</feature>
<dbReference type="InterPro" id="IPR036397">
    <property type="entry name" value="RNaseH_sf"/>
</dbReference>
<dbReference type="GO" id="GO:0003676">
    <property type="term" value="F:nucleic acid binding"/>
    <property type="evidence" value="ECO:0007669"/>
    <property type="project" value="InterPro"/>
</dbReference>
<accession>A0A1Q9CAS3</accession>
<feature type="compositionally biased region" description="Low complexity" evidence="1">
    <location>
        <begin position="1275"/>
        <end position="1286"/>
    </location>
</feature>
<gene>
    <name evidence="2" type="ORF">AK812_SmicGene39606</name>
</gene>
<feature type="region of interest" description="Disordered" evidence="1">
    <location>
        <begin position="276"/>
        <end position="370"/>
    </location>
</feature>
<dbReference type="SUPFAM" id="SSF53098">
    <property type="entry name" value="Ribonuclease H-like"/>
    <property type="match status" value="1"/>
</dbReference>
<dbReference type="PANTHER" id="PTHR19446">
    <property type="entry name" value="REVERSE TRANSCRIPTASES"/>
    <property type="match status" value="1"/>
</dbReference>
<protein>
    <submittedName>
        <fullName evidence="2">Uncharacterized protein</fullName>
    </submittedName>
</protein>
<feature type="region of interest" description="Disordered" evidence="1">
    <location>
        <begin position="241"/>
        <end position="260"/>
    </location>
</feature>
<dbReference type="EMBL" id="LSRX01001424">
    <property type="protein sequence ID" value="OLP80029.1"/>
    <property type="molecule type" value="Genomic_DNA"/>
</dbReference>
<sequence length="2886" mass="315664">MGKSTWHKRGGGRGHQSESYAHNRDQPWHRDQYAGQGGGWQLWRGAWSPSRKEDFQRYDQVQLEESQPSGSESSLMKGASGFMKAVQKSLTTAKRCETRIRKLQEERSTRDAKWHAWQAKMRAEYAKQKRLYEGDIARIDREVVTQKEQGEQAAQSMTELIAGGVSAMEVPMESTEETDDWEAFISQAATTDQMSDFMRQAMESAAALQQGNVGLHATRGGPPRLQKGLSMMPPRLMESMVGCPPRPADSGPERPPDQPVMMPQPMFLPTTMLGQTAETAPPPIATKAPPGVCTDPEKMYAAADAGLSRPGPYTRSPGGKSPIHGGKHPAQEASPGQGAVPPQRQPRDPLHKRPPVKALPNQVVHPTSSGGVDLATKLEQKRAAIPFQQEGQADATHPESHTAVSGGDGTHSILVDDDPSSLSGAGAVIVEPEWSDVIPEGLESIPPLVRARHGSFLDPAYSGDGSEPSGPKVQWGLKHLQCPYVESCRLFAETSLWLGVTLYSPGFSPKYLGLALSVPVSADAVIRELCKLQAAPYDGDACFVPVHPQRFGGSVAVVAYHPVIDLLQPVRKVVILDLSHVGGHYHCAFLPGRVIVSDLLESVQAHIAHDVEQVAVWAGDPPIRMHYNQVLELAHGMAIMFLLRDYCPGKTPTFRETISRPSSWEPLPHLPLCTRESAVLVHYEEEMFALRRRSDRGNSLFDVVTSVLGLPASEVTLLATREFGVVDFWGTPCTALLTAINPSNYGSARMPPSGKLVFADGRVFGVRPRVLELCPESHFISDLLQQVNIDLPAGFDVEVRGCPSCGNSLFALLGSALRLCLDAPCRYTVSGLSLRHAQTPVGSEHVAAALRDDHAPTLGQAEAAAAGPFGPRPVFAPRFVPEEDDDPMGNDTEDEPIIRAKFVILTLEHTPEVLSLELPSPCDLSQLFEAVAIVRDPHRTQLLPQLVPIRQQPTQFWGTLIALPAWAEAEPIVLFNLLEIDGRYFLGHVPAVADKSTLCRLAGISHPTDITIYAFGLAEPLPDDRLIDMVCYGCLFFVPAPGRLRHGWNLSWMLLSPYSWDPDATIPVGPGGPADAYFCCVSDGGHHLFRLAMDRVPFFRQEVAGDRHLSVERTQVFPARPRVSDALVRGFHCRGVFGATDQLPDGSGQPAAWPPGTCIALADCRPLLQGWQLLYAPDGLLDLADLTVDLGTFAPAGYRVQIEGSISARGSLLVYSGQVLTVQFVPIVPDSSDASDSSSSGDSGDTDYESDGDHSVASASFAGPPIPRPARSRSRSPTPSSGPAGSRFGGHSHHPHLPGLMWFRRCVLLFMPSFATAVQLHPVGDSSATGPVAVSGGDMWKAGNLEHALSRGPQPDTSDASTSHDGDSSALLRVSERFSNSRPVPTPCRGCIRSCPDVSPGYSYGSRFAHGPTLLEVSAADPEFRGFYEARTLLEVLCEHHTSGPTQPLGPLQPESSREVQTLSLADTVPVSRFQHQCLELRAIVPQPGHTGVDSHGFLDDWLDNSLVELCEDRGVPAAIRRLLLPIQLWHRSGHSVSDILSLHIYTDGSAATGAQEVSPASWAFGVWCEVAGGLLYFGGAAGCAVPEGTPYHVGEVADTPVQAELLALVWALAWAVQSAPSLHTTVCFHYDATSVGRGVFGEHKAVACPSVSDGISLAAFCSHLRQYAEQLLWVHHAHVKSHEGCVPNELVDQLAKRIRRQGDSVWERCLPLWPSRLFSHPLVAWTWMLARSFHDLPELFAFESEASRLQAVPPLPEVFRRYDQTPVHFEGGLVEISITAISYNALTLKDKKSREEPSAPVGLRVVGRRAVLIAELQKHSPLFVGLQETRLQDTATLPDSTYIMFQAGATERGVGGCALWVACNIPYAHHEGRSLFLSQSHAVVSGFSHRHINVCFEAPMLRLFVVVAHCPSLANHPVTEVSAFWRDRLNDLQRRPSGMDYLILVDSNARVGDTVTEAIGPHQAEIETQAGVLFHDFVLAAEGFVPATFANFQEGPGDTWCSVTGALHRIDYIVTPASWRSFAIRTSTLQGFEALQMREDHIPVQLRAHFGRKLKPTSYCKPSRKAMRPVPAVDPKDRKSQIELISGLHTAPWWVDVDQQYDSFVTTMRQAANDLADTEASDGFSDRSRSAADRWLWELDHSEARGAALLRAFVTRVRNAVKADRRAYLQGLVSDVGQCQIRDPQTLYRALRKAFPIARSARRSSLTPLPAVIVQGETLAVTPAEKTECWRKHFGEQEAGEAVDATQYLAAYCEQRPRRTVDFDPRVVPSLFEIEQTIIGLKRAKAPGPDGVTSDILRLVPVQSARKLLPIVIKASLAICEPIAWRGGSLHCLAKKAGAALQCKQFRSILLASTPGKVWHRATRNRLVPLLQKHGHATQAGTVAGISIEAISLLVRTYQASRHHSTSMWSLVFYDLQAAFYRVVRETLFQSDDSDGEIRRVVSKLGLPPEAMSELVSQLQKLAILPQFGASDHLSAIVEDMLRATWFTIGVGEVITLTHKGSRPGDPAADVIFSLVFAAFVRQVEHRLLEKGLLLPLPGQSQVHPWAQLSEGDTIGLPSWADDFVSPVEAAGPSQLIDVTRQTVTVVLTYASAIGMKLTFAEDKTAVLLPCGCDWSLYGATRDEAHGLGFSVMDPVTKEEHVVPIVEAYKHLGHILTSSTNPQPDIQLRRSRAQGTIKPLRTKLFGSKDVPISTRRLLLRSLAVSRFTHSSAALILPAAVHERLWDRAYLDLWRPLIPRKAADKQAHSFEVLRVAGADSPPLMMAQARANFLKQLTANGPSVLRHVLFVHWRTHARSSWLAQIAEDVSLVLQYLPNLSPLLPSSKRLESLLDSLIEDPSWWLRKVKRAVQVFLQDLEAWHDKGMPSVVATNTDPPETDLPFACPL</sequence>
<feature type="region of interest" description="Disordered" evidence="1">
    <location>
        <begin position="1"/>
        <end position="34"/>
    </location>
</feature>
<evidence type="ECO:0000313" key="2">
    <source>
        <dbReference type="EMBL" id="OLP80029.1"/>
    </source>
</evidence>
<feature type="region of interest" description="Disordered" evidence="1">
    <location>
        <begin position="1347"/>
        <end position="1369"/>
    </location>
</feature>
<dbReference type="Gene3D" id="3.30.420.10">
    <property type="entry name" value="Ribonuclease H-like superfamily/Ribonuclease H"/>
    <property type="match status" value="1"/>
</dbReference>
<feature type="compositionally biased region" description="Low complexity" evidence="1">
    <location>
        <begin position="1231"/>
        <end position="1243"/>
    </location>
</feature>
<evidence type="ECO:0000256" key="1">
    <source>
        <dbReference type="SAM" id="MobiDB-lite"/>
    </source>
</evidence>
<proteinExistence type="predicted"/>
<dbReference type="InterPro" id="IPR012337">
    <property type="entry name" value="RNaseH-like_sf"/>
</dbReference>